<gene>
    <name evidence="1" type="ORF">CMUC_0180</name>
</gene>
<sequence length="328" mass="39273">MSINNKPKLSIAKQIEHLKQKGIKFESYSEKEAYAFLQNNSYLFKAKAYLNTFKEKDSLGKTLEYKDLDFKHLVDLSTIDMHFRRFLVRLTLDLEHILKSKIMRDFNNSPYNGYEIITDFLAQNSYADDFIKNQLNNINRRIEANKDLSAPTEFILKKYQGDLAIWNFIEVTQFGIFIEFANFFYEKHKNKEFDAIKHSLFNVKFLRNACAHNNCILANLKDNIRNPQRQSLDIIFGLKIFKKKDINFIKKQMMNRSINDFVTTVLVYDKICRSSHMKYYCYSELYDLMIGRFLKNKDLYKKSKIIKRRYIFCLRILKFLKNKQELNQ</sequence>
<keyword evidence="2" id="KW-1185">Reference proteome</keyword>
<dbReference type="RefSeq" id="WP_169752570.1">
    <property type="nucleotide sequence ID" value="NZ_CP012542.1"/>
</dbReference>
<dbReference type="EMBL" id="CP012542">
    <property type="protein sequence ID" value="QCD43999.1"/>
    <property type="molecule type" value="Genomic_DNA"/>
</dbReference>
<reference evidence="1 2" key="1">
    <citation type="submission" date="2016-07" db="EMBL/GenBank/DDBJ databases">
        <title>Comparative genomics of the Campylobacter concisus group.</title>
        <authorList>
            <person name="Miller W.G."/>
            <person name="Yee E."/>
            <person name="Chapman M.H."/>
            <person name="Huynh S."/>
            <person name="Bono J.L."/>
            <person name="On S.L.W."/>
            <person name="StLeger J."/>
            <person name="Foster G."/>
            <person name="Parker C.T."/>
        </authorList>
    </citation>
    <scope>NUCLEOTIDE SEQUENCE [LARGE SCALE GENOMIC DNA]</scope>
    <source>
        <strain evidence="1 2">CCUG 21559</strain>
    </source>
</reference>
<dbReference type="InterPro" id="IPR011664">
    <property type="entry name" value="Abi_system_AbiD/AbiF-like"/>
</dbReference>
<organism evidence="1 2">
    <name type="scientific">Campylobacter mucosalis CCUG 21559</name>
    <dbReference type="NCBI Taxonomy" id="1032067"/>
    <lineage>
        <taxon>Bacteria</taxon>
        <taxon>Pseudomonadati</taxon>
        <taxon>Campylobacterota</taxon>
        <taxon>Epsilonproteobacteria</taxon>
        <taxon>Campylobacterales</taxon>
        <taxon>Campylobacteraceae</taxon>
        <taxon>Campylobacter</taxon>
    </lineage>
</organism>
<proteinExistence type="predicted"/>
<protein>
    <submittedName>
        <fullName evidence="1">Abi family protein</fullName>
    </submittedName>
</protein>
<accession>A0A6G5QEI5</accession>
<name>A0A6G5QEI5_9BACT</name>
<evidence type="ECO:0000313" key="1">
    <source>
        <dbReference type="EMBL" id="QCD43999.1"/>
    </source>
</evidence>
<dbReference type="Proteomes" id="UP000503264">
    <property type="component" value="Chromosome"/>
</dbReference>
<evidence type="ECO:0000313" key="2">
    <source>
        <dbReference type="Proteomes" id="UP000503264"/>
    </source>
</evidence>
<dbReference type="AlphaFoldDB" id="A0A6G5QEI5"/>
<dbReference type="Pfam" id="PF07751">
    <property type="entry name" value="Abi_2"/>
    <property type="match status" value="1"/>
</dbReference>